<feature type="compositionally biased region" description="Polar residues" evidence="1">
    <location>
        <begin position="43"/>
        <end position="57"/>
    </location>
</feature>
<organism evidence="2">
    <name type="scientific">Arion vulgaris</name>
    <dbReference type="NCBI Taxonomy" id="1028688"/>
    <lineage>
        <taxon>Eukaryota</taxon>
        <taxon>Metazoa</taxon>
        <taxon>Spiralia</taxon>
        <taxon>Lophotrochozoa</taxon>
        <taxon>Mollusca</taxon>
        <taxon>Gastropoda</taxon>
        <taxon>Heterobranchia</taxon>
        <taxon>Euthyneura</taxon>
        <taxon>Panpulmonata</taxon>
        <taxon>Eupulmonata</taxon>
        <taxon>Stylommatophora</taxon>
        <taxon>Helicina</taxon>
        <taxon>Arionoidea</taxon>
        <taxon>Arionidae</taxon>
        <taxon>Arion</taxon>
    </lineage>
</organism>
<protein>
    <submittedName>
        <fullName evidence="2">Uncharacterized protein</fullName>
    </submittedName>
</protein>
<accession>A0A0B6YLF0</accession>
<feature type="compositionally biased region" description="Polar residues" evidence="1">
    <location>
        <begin position="215"/>
        <end position="231"/>
    </location>
</feature>
<dbReference type="AlphaFoldDB" id="A0A0B6YLF0"/>
<feature type="non-terminal residue" evidence="2">
    <location>
        <position position="1"/>
    </location>
</feature>
<reference evidence="2" key="1">
    <citation type="submission" date="2014-12" db="EMBL/GenBank/DDBJ databases">
        <title>Insight into the proteome of Arion vulgaris.</title>
        <authorList>
            <person name="Aradska J."/>
            <person name="Bulat T."/>
            <person name="Smidak R."/>
            <person name="Sarate P."/>
            <person name="Gangsoo J."/>
            <person name="Sialana F."/>
            <person name="Bilban M."/>
            <person name="Lubec G."/>
        </authorList>
    </citation>
    <scope>NUCLEOTIDE SEQUENCE</scope>
    <source>
        <tissue evidence="2">Skin</tissue>
    </source>
</reference>
<feature type="region of interest" description="Disordered" evidence="1">
    <location>
        <begin position="1"/>
        <end position="57"/>
    </location>
</feature>
<evidence type="ECO:0000256" key="1">
    <source>
        <dbReference type="SAM" id="MobiDB-lite"/>
    </source>
</evidence>
<gene>
    <name evidence="2" type="primary">ORF27365</name>
</gene>
<proteinExistence type="predicted"/>
<name>A0A0B6YLF0_9EUPU</name>
<sequence length="272" mass="29949">KVSLKRRKIPIPVSKSVPLLPQPQSPVAGYGPNRDQDLKGNSKLPTRSKSKDSSFNTFEQKSTKAIEKLMYRKPTGLEQIGNVCCDQNCGDMHAEEDDTFECGMTNICSHEIPVCDCHECVDSDGILIPTCSGCDFVDQKEAELQAIIGADSPLCCHCSGGEEQDHICRQNVPVEINALIDGRGCSEMSKDLERILFQPPHLESNLDRERVESEASVNSAGISTDQENTGNGCEKVEQVRNTNKVEINSHSDVLEELRMYRSLTDMKTSASG</sequence>
<feature type="region of interest" description="Disordered" evidence="1">
    <location>
        <begin position="206"/>
        <end position="233"/>
    </location>
</feature>
<evidence type="ECO:0000313" key="2">
    <source>
        <dbReference type="EMBL" id="CEK56325.1"/>
    </source>
</evidence>
<dbReference type="EMBL" id="HACG01009460">
    <property type="protein sequence ID" value="CEK56325.1"/>
    <property type="molecule type" value="Transcribed_RNA"/>
</dbReference>
<feature type="non-terminal residue" evidence="2">
    <location>
        <position position="272"/>
    </location>
</feature>